<evidence type="ECO:0000313" key="10">
    <source>
        <dbReference type="EMBL" id="CAB4331464.1"/>
    </source>
</evidence>
<dbReference type="GO" id="GO:0016020">
    <property type="term" value="C:membrane"/>
    <property type="evidence" value="ECO:0007669"/>
    <property type="project" value="UniProtKB-SubCell"/>
</dbReference>
<name>A0A6J5YN29_9ZZZZ</name>
<keyword evidence="4" id="KW-1003">Cell membrane</keyword>
<organism evidence="10">
    <name type="scientific">freshwater metagenome</name>
    <dbReference type="NCBI Taxonomy" id="449393"/>
    <lineage>
        <taxon>unclassified sequences</taxon>
        <taxon>metagenomes</taxon>
        <taxon>ecological metagenomes</taxon>
    </lineage>
</organism>
<evidence type="ECO:0000256" key="1">
    <source>
        <dbReference type="ARBA" id="ARBA00004141"/>
    </source>
</evidence>
<dbReference type="InterPro" id="IPR026046">
    <property type="entry name" value="UBIAD1"/>
</dbReference>
<dbReference type="NCBIfam" id="TIGR00751">
    <property type="entry name" value="menA"/>
    <property type="match status" value="1"/>
</dbReference>
<evidence type="ECO:0000256" key="6">
    <source>
        <dbReference type="ARBA" id="ARBA00022692"/>
    </source>
</evidence>
<dbReference type="GO" id="GO:0042371">
    <property type="term" value="P:vitamin K biosynthetic process"/>
    <property type="evidence" value="ECO:0007669"/>
    <property type="project" value="TreeGrafter"/>
</dbReference>
<keyword evidence="5" id="KW-0808">Transferase</keyword>
<keyword evidence="3" id="KW-0474">Menaquinone biosynthesis</keyword>
<dbReference type="Pfam" id="PF01040">
    <property type="entry name" value="UbiA"/>
    <property type="match status" value="1"/>
</dbReference>
<reference evidence="10" key="1">
    <citation type="submission" date="2020-05" db="EMBL/GenBank/DDBJ databases">
        <authorList>
            <person name="Chiriac C."/>
            <person name="Salcher M."/>
            <person name="Ghai R."/>
            <person name="Kavagutti S V."/>
        </authorList>
    </citation>
    <scope>NUCLEOTIDE SEQUENCE</scope>
</reference>
<dbReference type="PANTHER" id="PTHR13929:SF0">
    <property type="entry name" value="UBIA PRENYLTRANSFERASE DOMAIN-CONTAINING PROTEIN 1"/>
    <property type="match status" value="1"/>
</dbReference>
<evidence type="ECO:0000256" key="4">
    <source>
        <dbReference type="ARBA" id="ARBA00022475"/>
    </source>
</evidence>
<evidence type="ECO:0000256" key="2">
    <source>
        <dbReference type="ARBA" id="ARBA00004863"/>
    </source>
</evidence>
<evidence type="ECO:0000256" key="7">
    <source>
        <dbReference type="ARBA" id="ARBA00022989"/>
    </source>
</evidence>
<comment type="subcellular location">
    <subcellularLocation>
        <location evidence="1">Membrane</location>
        <topology evidence="1">Multi-pass membrane protein</topology>
    </subcellularLocation>
</comment>
<dbReference type="InterPro" id="IPR000537">
    <property type="entry name" value="UbiA_prenyltransferase"/>
</dbReference>
<evidence type="ECO:0000256" key="9">
    <source>
        <dbReference type="SAM" id="Phobius"/>
    </source>
</evidence>
<keyword evidence="7 9" id="KW-1133">Transmembrane helix</keyword>
<dbReference type="InterPro" id="IPR044878">
    <property type="entry name" value="UbiA_sf"/>
</dbReference>
<dbReference type="EMBL" id="CAESAG010000017">
    <property type="protein sequence ID" value="CAB4331464.1"/>
    <property type="molecule type" value="Genomic_DNA"/>
</dbReference>
<dbReference type="HAMAP" id="MF_01937">
    <property type="entry name" value="MenA_1"/>
    <property type="match status" value="1"/>
</dbReference>
<feature type="transmembrane region" description="Helical" evidence="9">
    <location>
        <begin position="142"/>
        <end position="163"/>
    </location>
</feature>
<dbReference type="AlphaFoldDB" id="A0A6J5YN29"/>
<dbReference type="CDD" id="cd13962">
    <property type="entry name" value="PT_UbiA_UBIAD1"/>
    <property type="match status" value="1"/>
</dbReference>
<accession>A0A6J5YN29</accession>
<dbReference type="UniPathway" id="UPA00079"/>
<comment type="pathway">
    <text evidence="2">Quinol/quinone metabolism; menaquinone biosynthesis.</text>
</comment>
<dbReference type="GO" id="GO:0046428">
    <property type="term" value="F:1,4-dihydroxy-2-naphthoate polyprenyltransferase activity"/>
    <property type="evidence" value="ECO:0007669"/>
    <property type="project" value="InterPro"/>
</dbReference>
<sequence length="262" mass="27782">MLIGTVVAGQDWSPLRAALALFVSLALQVGVNFSNDYSDGVRGTDDSRVGPIRLTASGLAKPSAVKGAAFISFFLASLAGLALAALSSWWVIALGIASIAAAWRYTGGKNPYGYKGLGDISVFIFFGLIATMGTYYVQTLEITWKVFFASIPMGSLSCALLAINNLRDRVEDEKVGKKTLAVRIGDKGSRFYFIALILSAYLFAFLSGQVWAVLTLLTLPISLPLMRKVLGGTTGGALIPLLALTGKLQILFALTFAVALSI</sequence>
<dbReference type="InterPro" id="IPR004657">
    <property type="entry name" value="MenA"/>
</dbReference>
<dbReference type="Gene3D" id="1.10.357.140">
    <property type="entry name" value="UbiA prenyltransferase"/>
    <property type="match status" value="1"/>
</dbReference>
<protein>
    <submittedName>
        <fullName evidence="10">Unannotated protein</fullName>
    </submittedName>
</protein>
<dbReference type="PANTHER" id="PTHR13929">
    <property type="entry name" value="1,4-DIHYDROXY-2-NAPHTHOATE OCTAPRENYLTRANSFERASE"/>
    <property type="match status" value="1"/>
</dbReference>
<keyword evidence="8 9" id="KW-0472">Membrane</keyword>
<keyword evidence="6 9" id="KW-0812">Transmembrane</keyword>
<evidence type="ECO:0000256" key="3">
    <source>
        <dbReference type="ARBA" id="ARBA00022428"/>
    </source>
</evidence>
<evidence type="ECO:0000256" key="8">
    <source>
        <dbReference type="ARBA" id="ARBA00023136"/>
    </source>
</evidence>
<gene>
    <name evidence="10" type="ORF">UFOPK4080_00207</name>
</gene>
<evidence type="ECO:0000256" key="5">
    <source>
        <dbReference type="ARBA" id="ARBA00022679"/>
    </source>
</evidence>
<dbReference type="GO" id="GO:0009234">
    <property type="term" value="P:menaquinone biosynthetic process"/>
    <property type="evidence" value="ECO:0007669"/>
    <property type="project" value="UniProtKB-UniPathway"/>
</dbReference>
<proteinExistence type="inferred from homology"/>
<feature type="transmembrane region" description="Helical" evidence="9">
    <location>
        <begin position="89"/>
        <end position="105"/>
    </location>
</feature>
<feature type="transmembrane region" description="Helical" evidence="9">
    <location>
        <begin position="117"/>
        <end position="136"/>
    </location>
</feature>
<dbReference type="NCBIfam" id="NF004751">
    <property type="entry name" value="PRK06080.1-3"/>
    <property type="match status" value="1"/>
</dbReference>
<feature type="transmembrane region" description="Helical" evidence="9">
    <location>
        <begin position="237"/>
        <end position="260"/>
    </location>
</feature>
<dbReference type="PIRSF" id="PIRSF005355">
    <property type="entry name" value="UBIAD1"/>
    <property type="match status" value="1"/>
</dbReference>
<feature type="transmembrane region" description="Helical" evidence="9">
    <location>
        <begin position="191"/>
        <end position="217"/>
    </location>
</feature>